<evidence type="ECO:0000313" key="8">
    <source>
        <dbReference type="Proteomes" id="UP000095751"/>
    </source>
</evidence>
<accession>A0A1E7FLG1</accession>
<evidence type="ECO:0000313" key="7">
    <source>
        <dbReference type="EMBL" id="OEU19008.1"/>
    </source>
</evidence>
<dbReference type="AlphaFoldDB" id="A0A1E7FLG1"/>
<organism evidence="7 8">
    <name type="scientific">Fragilariopsis cylindrus CCMP1102</name>
    <dbReference type="NCBI Taxonomy" id="635003"/>
    <lineage>
        <taxon>Eukaryota</taxon>
        <taxon>Sar</taxon>
        <taxon>Stramenopiles</taxon>
        <taxon>Ochrophyta</taxon>
        <taxon>Bacillariophyta</taxon>
        <taxon>Bacillariophyceae</taxon>
        <taxon>Bacillariophycidae</taxon>
        <taxon>Bacillariales</taxon>
        <taxon>Bacillariaceae</taxon>
        <taxon>Fragilariopsis</taxon>
    </lineage>
</organism>
<dbReference type="InterPro" id="IPR036513">
    <property type="entry name" value="STAS_dom_sf"/>
</dbReference>
<dbReference type="PANTHER" id="PTHR43310:SF4">
    <property type="entry name" value="AFR304WP"/>
    <property type="match status" value="1"/>
</dbReference>
<dbReference type="PROSITE" id="PS50801">
    <property type="entry name" value="STAS"/>
    <property type="match status" value="1"/>
</dbReference>
<dbReference type="Proteomes" id="UP000095751">
    <property type="component" value="Unassembled WGS sequence"/>
</dbReference>
<keyword evidence="4 5" id="KW-0472">Membrane</keyword>
<feature type="domain" description="STAS" evidence="6">
    <location>
        <begin position="489"/>
        <end position="548"/>
    </location>
</feature>
<name>A0A1E7FLG1_9STRA</name>
<evidence type="ECO:0000256" key="2">
    <source>
        <dbReference type="ARBA" id="ARBA00022692"/>
    </source>
</evidence>
<dbReference type="InterPro" id="IPR011547">
    <property type="entry name" value="SLC26A/SulP_dom"/>
</dbReference>
<dbReference type="Pfam" id="PF00916">
    <property type="entry name" value="Sulfate_transp"/>
    <property type="match status" value="1"/>
</dbReference>
<dbReference type="Gene3D" id="3.30.750.24">
    <property type="entry name" value="STAS domain"/>
    <property type="match status" value="1"/>
</dbReference>
<comment type="subcellular location">
    <subcellularLocation>
        <location evidence="1">Membrane</location>
        <topology evidence="1">Multi-pass membrane protein</topology>
    </subcellularLocation>
</comment>
<feature type="transmembrane region" description="Helical" evidence="5">
    <location>
        <begin position="107"/>
        <end position="127"/>
    </location>
</feature>
<dbReference type="OrthoDB" id="409725at2759"/>
<keyword evidence="8" id="KW-1185">Reference proteome</keyword>
<dbReference type="KEGG" id="fcy:FRACYDRAFT_183586"/>
<dbReference type="PANTHER" id="PTHR43310">
    <property type="entry name" value="SULFATE TRANSPORTER YBAR-RELATED"/>
    <property type="match status" value="1"/>
</dbReference>
<gene>
    <name evidence="7" type="ORF">FRACYDRAFT_183586</name>
</gene>
<feature type="transmembrane region" description="Helical" evidence="5">
    <location>
        <begin position="414"/>
        <end position="445"/>
    </location>
</feature>
<feature type="non-terminal residue" evidence="7">
    <location>
        <position position="548"/>
    </location>
</feature>
<proteinExistence type="predicted"/>
<evidence type="ECO:0000259" key="6">
    <source>
        <dbReference type="PROSITE" id="PS50801"/>
    </source>
</evidence>
<evidence type="ECO:0000256" key="1">
    <source>
        <dbReference type="ARBA" id="ARBA00004141"/>
    </source>
</evidence>
<evidence type="ECO:0000256" key="4">
    <source>
        <dbReference type="ARBA" id="ARBA00023136"/>
    </source>
</evidence>
<keyword evidence="2 5" id="KW-0812">Transmembrane</keyword>
<feature type="transmembrane region" description="Helical" evidence="5">
    <location>
        <begin position="288"/>
        <end position="308"/>
    </location>
</feature>
<dbReference type="GO" id="GO:0016020">
    <property type="term" value="C:membrane"/>
    <property type="evidence" value="ECO:0007669"/>
    <property type="project" value="UniProtKB-SubCell"/>
</dbReference>
<dbReference type="SUPFAM" id="SSF52091">
    <property type="entry name" value="SpoIIaa-like"/>
    <property type="match status" value="1"/>
</dbReference>
<feature type="transmembrane region" description="Helical" evidence="5">
    <location>
        <begin position="206"/>
        <end position="229"/>
    </location>
</feature>
<feature type="transmembrane region" description="Helical" evidence="5">
    <location>
        <begin position="48"/>
        <end position="67"/>
    </location>
</feature>
<protein>
    <submittedName>
        <fullName evidence="7">Sulfate_transp-domain-containing protein</fullName>
    </submittedName>
</protein>
<dbReference type="Pfam" id="PF01740">
    <property type="entry name" value="STAS"/>
    <property type="match status" value="1"/>
</dbReference>
<evidence type="ECO:0000256" key="3">
    <source>
        <dbReference type="ARBA" id="ARBA00022989"/>
    </source>
</evidence>
<sequence length="548" mass="59937">MAVITQALHQIPAVALIGIFHLMVGIPFGVSYFPMYWRKFPIPGKEALGIRMFLFSTLVGQIVFAYFSGFKNPIGLQMVENIGFTKELATIAISHQGYGLDALSTTMVMFGISSLLVGTVFFLLGYFKMGKIIYFFPTHVLIGLIGGIGILLCKTGLENTLANTVSISSMIEGWNHWIIVVTLEIILRFLEYLLTDSKGNPRFALLSPIFFCMITPCFYFAMFILNIPISVAKDAGYFFPSLSNLDDNANDEGGVSLSVEFGTPWDLWKVIDFSKVSWKAILDSFPTMLALVLFSLIHVPINIPAFSLSTKVDVDMNQELIAHGLSNMLSGAGGGLQNYMAYTQSVLYDKSGGTGRYSGLAVALVTGILFFVGPDIASHIPRCMAGALLLHVGIDLFLEGVVDSWRKFDLLEYAGIWLIVIVMSVSGMEAAMVAGGIAAVSTYAVQNVAYLSPIRGVMPATTLRSSHWNRVRLAETTILSDSVLGRSRILVVQLQGHLFFGNMAFFTDQMKELLCPLPDLEPIVLIMDCTLVLGIDSSAARAIVKLKD</sequence>
<feature type="transmembrane region" description="Helical" evidence="5">
    <location>
        <begin position="12"/>
        <end position="36"/>
    </location>
</feature>
<feature type="transmembrane region" description="Helical" evidence="5">
    <location>
        <begin position="177"/>
        <end position="194"/>
    </location>
</feature>
<feature type="transmembrane region" description="Helical" evidence="5">
    <location>
        <begin position="354"/>
        <end position="372"/>
    </location>
</feature>
<dbReference type="InterPro" id="IPR052706">
    <property type="entry name" value="Membrane-Transporter-like"/>
</dbReference>
<dbReference type="EMBL" id="KV784356">
    <property type="protein sequence ID" value="OEU19008.1"/>
    <property type="molecule type" value="Genomic_DNA"/>
</dbReference>
<dbReference type="InParanoid" id="A0A1E7FLG1"/>
<evidence type="ECO:0000256" key="5">
    <source>
        <dbReference type="SAM" id="Phobius"/>
    </source>
</evidence>
<dbReference type="InterPro" id="IPR002645">
    <property type="entry name" value="STAS_dom"/>
</dbReference>
<feature type="transmembrane region" description="Helical" evidence="5">
    <location>
        <begin position="134"/>
        <end position="157"/>
    </location>
</feature>
<reference evidence="7 8" key="1">
    <citation type="submission" date="2016-09" db="EMBL/GenBank/DDBJ databases">
        <title>Extensive genetic diversity and differential bi-allelic expression allows diatom success in the polar Southern Ocean.</title>
        <authorList>
            <consortium name="DOE Joint Genome Institute"/>
            <person name="Mock T."/>
            <person name="Otillar R.P."/>
            <person name="Strauss J."/>
            <person name="Dupont C."/>
            <person name="Frickenhaus S."/>
            <person name="Maumus F."/>
            <person name="Mcmullan M."/>
            <person name="Sanges R."/>
            <person name="Schmutz J."/>
            <person name="Toseland A."/>
            <person name="Valas R."/>
            <person name="Veluchamy A."/>
            <person name="Ward B.J."/>
            <person name="Allen A."/>
            <person name="Barry K."/>
            <person name="Falciatore A."/>
            <person name="Ferrante M."/>
            <person name="Fortunato A.E."/>
            <person name="Gloeckner G."/>
            <person name="Gruber A."/>
            <person name="Hipkin R."/>
            <person name="Janech M."/>
            <person name="Kroth P."/>
            <person name="Leese F."/>
            <person name="Lindquist E."/>
            <person name="Lyon B.R."/>
            <person name="Martin J."/>
            <person name="Mayer C."/>
            <person name="Parker M."/>
            <person name="Quesneville H."/>
            <person name="Raymond J."/>
            <person name="Uhlig C."/>
            <person name="Valentin K.U."/>
            <person name="Worden A.Z."/>
            <person name="Armbrust E.V."/>
            <person name="Bowler C."/>
            <person name="Green B."/>
            <person name="Moulton V."/>
            <person name="Van Oosterhout C."/>
            <person name="Grigoriev I."/>
        </authorList>
    </citation>
    <scope>NUCLEOTIDE SEQUENCE [LARGE SCALE GENOMIC DNA]</scope>
    <source>
        <strain evidence="7 8">CCMP1102</strain>
    </source>
</reference>
<dbReference type="CDD" id="cd07042">
    <property type="entry name" value="STAS_SulP_like_sulfate_transporter"/>
    <property type="match status" value="1"/>
</dbReference>
<keyword evidence="3 5" id="KW-1133">Transmembrane helix</keyword>